<evidence type="ECO:0000313" key="5">
    <source>
        <dbReference type="EMBL" id="QGA27146.1"/>
    </source>
</evidence>
<dbReference type="KEGG" id="sphe:GFH32_12825"/>
<dbReference type="InterPro" id="IPR014710">
    <property type="entry name" value="RmlC-like_jellyroll"/>
</dbReference>
<dbReference type="InterPro" id="IPR018490">
    <property type="entry name" value="cNMP-bd_dom_sf"/>
</dbReference>
<evidence type="ECO:0000256" key="2">
    <source>
        <dbReference type="ARBA" id="ARBA00023125"/>
    </source>
</evidence>
<dbReference type="InterPro" id="IPR036390">
    <property type="entry name" value="WH_DNA-bd_sf"/>
</dbReference>
<dbReference type="PROSITE" id="PS51063">
    <property type="entry name" value="HTH_CRP_2"/>
    <property type="match status" value="1"/>
</dbReference>
<dbReference type="EMBL" id="CP045652">
    <property type="protein sequence ID" value="QGA27146.1"/>
    <property type="molecule type" value="Genomic_DNA"/>
</dbReference>
<evidence type="ECO:0000256" key="1">
    <source>
        <dbReference type="ARBA" id="ARBA00023015"/>
    </source>
</evidence>
<proteinExistence type="predicted"/>
<keyword evidence="2" id="KW-0238">DNA-binding</keyword>
<dbReference type="InterPro" id="IPR012318">
    <property type="entry name" value="HTH_CRP"/>
</dbReference>
<keyword evidence="3" id="KW-0804">Transcription</keyword>
<dbReference type="AlphaFoldDB" id="A0A5Q0QCA7"/>
<name>A0A5Q0QCA7_9SPHI</name>
<sequence>MITEKFDFLLHPALREEFERDGVKLSFKAGDILVEPQKCIKIIPLVLKGNIRVLRQNEDGQELFIYYIKEGQSCAISLSTMMMDKLSNIRAIAEEDVELIGIPSPVARHWYETYPAWRWFVLNTLDFRYEEILSTLDSVAFKKIDERLIEYLATKSESIQNNSLTITHQEIANELSTSREVISRLLKQLEQRGMVKLFRNKVEIISLV</sequence>
<evidence type="ECO:0000259" key="4">
    <source>
        <dbReference type="PROSITE" id="PS51063"/>
    </source>
</evidence>
<dbReference type="GO" id="GO:0006355">
    <property type="term" value="P:regulation of DNA-templated transcription"/>
    <property type="evidence" value="ECO:0007669"/>
    <property type="project" value="InterPro"/>
</dbReference>
<dbReference type="PRINTS" id="PR00034">
    <property type="entry name" value="HTHCRP"/>
</dbReference>
<organism evidence="5 6">
    <name type="scientific">Sphingobacterium zhuxiongii</name>
    <dbReference type="NCBI Taxonomy" id="2662364"/>
    <lineage>
        <taxon>Bacteria</taxon>
        <taxon>Pseudomonadati</taxon>
        <taxon>Bacteroidota</taxon>
        <taxon>Sphingobacteriia</taxon>
        <taxon>Sphingobacteriales</taxon>
        <taxon>Sphingobacteriaceae</taxon>
        <taxon>Sphingobacterium</taxon>
    </lineage>
</organism>
<reference evidence="5 6" key="1">
    <citation type="submission" date="2019-10" db="EMBL/GenBank/DDBJ databases">
        <authorList>
            <person name="Dong K."/>
        </authorList>
    </citation>
    <scope>NUCLEOTIDE SEQUENCE [LARGE SCALE GENOMIC DNA]</scope>
    <source>
        <strain evidence="6">dk4302</strain>
    </source>
</reference>
<dbReference type="SMART" id="SM00419">
    <property type="entry name" value="HTH_CRP"/>
    <property type="match status" value="1"/>
</dbReference>
<dbReference type="Proteomes" id="UP000326921">
    <property type="component" value="Chromosome"/>
</dbReference>
<dbReference type="RefSeq" id="WP_153511987.1">
    <property type="nucleotide sequence ID" value="NZ_WSPZ01000049.1"/>
</dbReference>
<dbReference type="GO" id="GO:0003677">
    <property type="term" value="F:DNA binding"/>
    <property type="evidence" value="ECO:0007669"/>
    <property type="project" value="UniProtKB-KW"/>
</dbReference>
<gene>
    <name evidence="5" type="ORF">GFH32_12825</name>
</gene>
<keyword evidence="1" id="KW-0805">Transcription regulation</keyword>
<dbReference type="InterPro" id="IPR036388">
    <property type="entry name" value="WH-like_DNA-bd_sf"/>
</dbReference>
<dbReference type="SUPFAM" id="SSF46785">
    <property type="entry name" value="Winged helix' DNA-binding domain"/>
    <property type="match status" value="1"/>
</dbReference>
<evidence type="ECO:0000256" key="3">
    <source>
        <dbReference type="ARBA" id="ARBA00023163"/>
    </source>
</evidence>
<dbReference type="Gene3D" id="2.60.120.10">
    <property type="entry name" value="Jelly Rolls"/>
    <property type="match status" value="1"/>
</dbReference>
<keyword evidence="6" id="KW-1185">Reference proteome</keyword>
<accession>A0A5Q0QCA7</accession>
<evidence type="ECO:0000313" key="6">
    <source>
        <dbReference type="Proteomes" id="UP000326921"/>
    </source>
</evidence>
<feature type="domain" description="HTH crp-type" evidence="4">
    <location>
        <begin position="142"/>
        <end position="208"/>
    </location>
</feature>
<dbReference type="CDD" id="cd00092">
    <property type="entry name" value="HTH_CRP"/>
    <property type="match status" value="1"/>
</dbReference>
<dbReference type="Gene3D" id="1.10.10.10">
    <property type="entry name" value="Winged helix-like DNA-binding domain superfamily/Winged helix DNA-binding domain"/>
    <property type="match status" value="1"/>
</dbReference>
<protein>
    <submittedName>
        <fullName evidence="5">Helix-turn-helix domain-containing protein</fullName>
    </submittedName>
</protein>
<dbReference type="SUPFAM" id="SSF51206">
    <property type="entry name" value="cAMP-binding domain-like"/>
    <property type="match status" value="1"/>
</dbReference>
<dbReference type="Pfam" id="PF13545">
    <property type="entry name" value="HTH_Crp_2"/>
    <property type="match status" value="1"/>
</dbReference>